<keyword evidence="11" id="KW-1185">Reference proteome</keyword>
<evidence type="ECO:0000256" key="7">
    <source>
        <dbReference type="ARBA" id="ARBA00023136"/>
    </source>
</evidence>
<comment type="subcellular location">
    <subcellularLocation>
        <location evidence="1">Membrane</location>
        <topology evidence="1">Multi-pass membrane protein</topology>
    </subcellularLocation>
</comment>
<dbReference type="GO" id="GO:0034220">
    <property type="term" value="P:monoatomic ion transmembrane transport"/>
    <property type="evidence" value="ECO:0007669"/>
    <property type="project" value="UniProtKB-KW"/>
</dbReference>
<organism evidence="10 11">
    <name type="scientific">Glycine soja</name>
    <name type="common">Wild soybean</name>
    <dbReference type="NCBI Taxonomy" id="3848"/>
    <lineage>
        <taxon>Eukaryota</taxon>
        <taxon>Viridiplantae</taxon>
        <taxon>Streptophyta</taxon>
        <taxon>Embryophyta</taxon>
        <taxon>Tracheophyta</taxon>
        <taxon>Spermatophyta</taxon>
        <taxon>Magnoliopsida</taxon>
        <taxon>eudicotyledons</taxon>
        <taxon>Gunneridae</taxon>
        <taxon>Pentapetalae</taxon>
        <taxon>rosids</taxon>
        <taxon>fabids</taxon>
        <taxon>Fabales</taxon>
        <taxon>Fabaceae</taxon>
        <taxon>Papilionoideae</taxon>
        <taxon>50 kb inversion clade</taxon>
        <taxon>NPAAA clade</taxon>
        <taxon>indigoferoid/millettioid clade</taxon>
        <taxon>Phaseoleae</taxon>
        <taxon>Glycine</taxon>
        <taxon>Glycine subgen. Soja</taxon>
    </lineage>
</organism>
<feature type="compositionally biased region" description="Basic and acidic residues" evidence="9">
    <location>
        <begin position="25"/>
        <end position="43"/>
    </location>
</feature>
<evidence type="ECO:0000256" key="3">
    <source>
        <dbReference type="ARBA" id="ARBA00022448"/>
    </source>
</evidence>
<evidence type="ECO:0000256" key="1">
    <source>
        <dbReference type="ARBA" id="ARBA00004141"/>
    </source>
</evidence>
<feature type="region of interest" description="Disordered" evidence="9">
    <location>
        <begin position="20"/>
        <end position="54"/>
    </location>
</feature>
<dbReference type="GO" id="GO:0016020">
    <property type="term" value="C:membrane"/>
    <property type="evidence" value="ECO:0007669"/>
    <property type="project" value="UniProtKB-SubCell"/>
</dbReference>
<proteinExistence type="inferred from homology"/>
<dbReference type="Pfam" id="PF11744">
    <property type="entry name" value="ALMT"/>
    <property type="match status" value="2"/>
</dbReference>
<sequence>MKGGKAKTKLKRAYPKLAVNKKGAATKDRKPVGKGKAVKDPNMPKRPPRATLGKGLNRGLGTLLAGGLALGMGLCVVNNYLNCIEYETVASKILTYQASKDEVYKGYRSVVESTSIEDSLVSPQGQSNSKDDQSMSFVRKWNYSPMSSTMLLRATNFDQHATNITKIESSTEHDGTKLIQAQEGFPKAKENIMSIQGPMEKIEKSEEDLVKQKEELLAKLRPIQDEL</sequence>
<dbReference type="AlphaFoldDB" id="A0A445GGB0"/>
<evidence type="ECO:0000313" key="10">
    <source>
        <dbReference type="EMBL" id="RZB60286.1"/>
    </source>
</evidence>
<protein>
    <submittedName>
        <fullName evidence="10">HMG1/2-like protein</fullName>
    </submittedName>
</protein>
<evidence type="ECO:0000313" key="11">
    <source>
        <dbReference type="Proteomes" id="UP000289340"/>
    </source>
</evidence>
<evidence type="ECO:0000256" key="8">
    <source>
        <dbReference type="ARBA" id="ARBA00023303"/>
    </source>
</evidence>
<name>A0A445GGB0_GLYSO</name>
<accession>A0A445GGB0</accession>
<keyword evidence="7" id="KW-0472">Membrane</keyword>
<comment type="caution">
    <text evidence="10">The sequence shown here is derived from an EMBL/GenBank/DDBJ whole genome shotgun (WGS) entry which is preliminary data.</text>
</comment>
<evidence type="ECO:0000256" key="5">
    <source>
        <dbReference type="ARBA" id="ARBA00022989"/>
    </source>
</evidence>
<keyword evidence="6" id="KW-0406">Ion transport</keyword>
<keyword evidence="4" id="KW-0812">Transmembrane</keyword>
<keyword evidence="8" id="KW-0407">Ion channel</keyword>
<dbReference type="GO" id="GO:0015743">
    <property type="term" value="P:malate transport"/>
    <property type="evidence" value="ECO:0007669"/>
    <property type="project" value="InterPro"/>
</dbReference>
<evidence type="ECO:0000256" key="4">
    <source>
        <dbReference type="ARBA" id="ARBA00022692"/>
    </source>
</evidence>
<evidence type="ECO:0000256" key="2">
    <source>
        <dbReference type="ARBA" id="ARBA00007079"/>
    </source>
</evidence>
<dbReference type="InterPro" id="IPR020966">
    <property type="entry name" value="ALMT"/>
</dbReference>
<keyword evidence="5" id="KW-1133">Transmembrane helix</keyword>
<reference evidence="10 11" key="1">
    <citation type="submission" date="2018-09" db="EMBL/GenBank/DDBJ databases">
        <title>A high-quality reference genome of wild soybean provides a powerful tool to mine soybean genomes.</title>
        <authorList>
            <person name="Xie M."/>
            <person name="Chung C.Y.L."/>
            <person name="Li M.-W."/>
            <person name="Wong F.-L."/>
            <person name="Chan T.-F."/>
            <person name="Lam H.-M."/>
        </authorList>
    </citation>
    <scope>NUCLEOTIDE SEQUENCE [LARGE SCALE GENOMIC DNA]</scope>
    <source>
        <strain evidence="11">cv. W05</strain>
        <tissue evidence="10">Hypocotyl of etiolated seedlings</tissue>
    </source>
</reference>
<keyword evidence="3" id="KW-0813">Transport</keyword>
<dbReference type="Proteomes" id="UP000289340">
    <property type="component" value="Chromosome 16"/>
</dbReference>
<evidence type="ECO:0000256" key="9">
    <source>
        <dbReference type="SAM" id="MobiDB-lite"/>
    </source>
</evidence>
<dbReference type="PANTHER" id="PTHR31086">
    <property type="entry name" value="ALUMINUM-ACTIVATED MALATE TRANSPORTER 10"/>
    <property type="match status" value="1"/>
</dbReference>
<dbReference type="EMBL" id="QZWG01000016">
    <property type="protein sequence ID" value="RZB60286.1"/>
    <property type="molecule type" value="Genomic_DNA"/>
</dbReference>
<comment type="similarity">
    <text evidence="2">Belongs to the aromatic acid exporter (TC 2.A.85) family.</text>
</comment>
<gene>
    <name evidence="10" type="ORF">D0Y65_043177</name>
</gene>
<evidence type="ECO:0000256" key="6">
    <source>
        <dbReference type="ARBA" id="ARBA00023065"/>
    </source>
</evidence>